<reference evidence="1" key="1">
    <citation type="submission" date="2018-02" db="EMBL/GenBank/DDBJ databases">
        <authorList>
            <person name="Cohen D.B."/>
            <person name="Kent A.D."/>
        </authorList>
    </citation>
    <scope>NUCLEOTIDE SEQUENCE</scope>
</reference>
<name>A0A2N9HZ88_FAGSY</name>
<proteinExistence type="predicted"/>
<dbReference type="AlphaFoldDB" id="A0A2N9HZ88"/>
<evidence type="ECO:0000313" key="1">
    <source>
        <dbReference type="EMBL" id="SPD16961.1"/>
    </source>
</evidence>
<protein>
    <submittedName>
        <fullName evidence="1">Uncharacterized protein</fullName>
    </submittedName>
</protein>
<organism evidence="1">
    <name type="scientific">Fagus sylvatica</name>
    <name type="common">Beechnut</name>
    <dbReference type="NCBI Taxonomy" id="28930"/>
    <lineage>
        <taxon>Eukaryota</taxon>
        <taxon>Viridiplantae</taxon>
        <taxon>Streptophyta</taxon>
        <taxon>Embryophyta</taxon>
        <taxon>Tracheophyta</taxon>
        <taxon>Spermatophyta</taxon>
        <taxon>Magnoliopsida</taxon>
        <taxon>eudicotyledons</taxon>
        <taxon>Gunneridae</taxon>
        <taxon>Pentapetalae</taxon>
        <taxon>rosids</taxon>
        <taxon>fabids</taxon>
        <taxon>Fagales</taxon>
        <taxon>Fagaceae</taxon>
        <taxon>Fagus</taxon>
    </lineage>
</organism>
<dbReference type="EMBL" id="OIVN01004368">
    <property type="protein sequence ID" value="SPD16961.1"/>
    <property type="molecule type" value="Genomic_DNA"/>
</dbReference>
<gene>
    <name evidence="1" type="ORF">FSB_LOCUS44843</name>
</gene>
<accession>A0A2N9HZ88</accession>
<sequence length="62" mass="6668">MDRTKGWSSSSACHSPPPLFTATSGGGFWLGSRALTLSLCFSLLSPFSASLFSFFPSLGFEW</sequence>